<dbReference type="Pfam" id="PF09994">
    <property type="entry name" value="T6SS_Tle1-like_cat"/>
    <property type="match status" value="1"/>
</dbReference>
<protein>
    <recommendedName>
        <fullName evidence="1">T6SS Phospholipase effector Tle1-like catalytic domain-containing protein</fullName>
    </recommendedName>
</protein>
<evidence type="ECO:0000313" key="2">
    <source>
        <dbReference type="EMBL" id="SRX80255.1"/>
    </source>
</evidence>
<keyword evidence="3" id="KW-1185">Reference proteome</keyword>
<dbReference type="PANTHER" id="PTHR33840">
    <property type="match status" value="1"/>
</dbReference>
<dbReference type="STRING" id="39692.BST38_23975"/>
<reference evidence="2 3" key="1">
    <citation type="submission" date="2018-05" db="EMBL/GenBank/DDBJ databases">
        <authorList>
            <consortium name="IHU Genomes"/>
        </authorList>
    </citation>
    <scope>NUCLEOTIDE SEQUENCE [LARGE SCALE GENOMIC DNA]</scope>
    <source>
        <strain evidence="2 3">P7335</strain>
    </source>
</reference>
<dbReference type="PANTHER" id="PTHR33840:SF1">
    <property type="entry name" value="TLE1 PHOSPHOLIPASE DOMAIN-CONTAINING PROTEIN"/>
    <property type="match status" value="1"/>
</dbReference>
<feature type="domain" description="T6SS Phospholipase effector Tle1-like catalytic" evidence="1">
    <location>
        <begin position="53"/>
        <end position="235"/>
    </location>
</feature>
<dbReference type="Proteomes" id="UP000252008">
    <property type="component" value="Unassembled WGS sequence"/>
</dbReference>
<accession>A0A375YGJ1</accession>
<dbReference type="RefSeq" id="WP_083145978.1">
    <property type="nucleotide sequence ID" value="NZ_MVID01000028.1"/>
</dbReference>
<dbReference type="AlphaFoldDB" id="A0A375YGJ1"/>
<name>A0A375YGJ1_MYCPF</name>
<evidence type="ECO:0000313" key="3">
    <source>
        <dbReference type="Proteomes" id="UP000252008"/>
    </source>
</evidence>
<gene>
    <name evidence="2" type="ORF">MPP7335_01995</name>
</gene>
<proteinExistence type="predicted"/>
<sequence length="334" mass="35501">MKNIALCFDRDRDLDGAENPTNAALLAQLLLRTDDQLVWSAGPRRGDVDDARAAIADAYGFLVDHWRPDDRIFLFGAGHGAACAHSLARLLGAVGVLGDDDVAGWSAEDFRGYALSTYALPRTWRDAADWEHIAGLTAALSGRSEAGADVHFLGMFDAAGYPGTVLGREPSRLPRVRAARHALALDGAPRPRAPRLPDGPDDVREVWFRGGHRDLVGGHRACPPLAGIALDWVLDGAVAAGAIVRCGVDGHPAPMAADALAGHAHTVAVRKVRDGAAVHASVQTQLRAHPSYWRRLPARVVWADPDWTARAERLVPGSVTPPSVTESPALVAAS</sequence>
<dbReference type="EMBL" id="UEGS01000001">
    <property type="protein sequence ID" value="SRX80255.1"/>
    <property type="molecule type" value="Genomic_DNA"/>
</dbReference>
<dbReference type="InterPro" id="IPR018712">
    <property type="entry name" value="Tle1-like_cat"/>
</dbReference>
<evidence type="ECO:0000259" key="1">
    <source>
        <dbReference type="Pfam" id="PF09994"/>
    </source>
</evidence>
<organism evidence="2 3">
    <name type="scientific">Mycolicibacterium parafortuitum</name>
    <name type="common">Mycobacterium parafortuitum</name>
    <dbReference type="NCBI Taxonomy" id="39692"/>
    <lineage>
        <taxon>Bacteria</taxon>
        <taxon>Bacillati</taxon>
        <taxon>Actinomycetota</taxon>
        <taxon>Actinomycetes</taxon>
        <taxon>Mycobacteriales</taxon>
        <taxon>Mycobacteriaceae</taxon>
        <taxon>Mycolicibacterium</taxon>
    </lineage>
</organism>